<feature type="transmembrane region" description="Helical" evidence="5">
    <location>
        <begin position="120"/>
        <end position="139"/>
    </location>
</feature>
<keyword evidence="3 5" id="KW-1133">Transmembrane helix</keyword>
<evidence type="ECO:0000256" key="4">
    <source>
        <dbReference type="ARBA" id="ARBA00023136"/>
    </source>
</evidence>
<evidence type="ECO:0000256" key="3">
    <source>
        <dbReference type="ARBA" id="ARBA00022989"/>
    </source>
</evidence>
<name>A0ABX3HQG4_PAEBO</name>
<evidence type="ECO:0000259" key="6">
    <source>
        <dbReference type="PROSITE" id="PS51012"/>
    </source>
</evidence>
<feature type="transmembrane region" description="Helical" evidence="5">
    <location>
        <begin position="64"/>
        <end position="85"/>
    </location>
</feature>
<sequence>MWQTAIATAVRNQRSNLRAYPWTFTFGHIIEGGYLVLISYFSYYYLIRGELDAQFSVFAGSSNYLAYVIIGGALSIFSTSMIMNVSRALMTEWREGTLEALLLSPSRRNGYFLGNAAQQLYRSGFELITILLFGYLAGLRLPTPHLLSVLTSGLLFLLSCYAMALVLGSIMLYTRDTYIVQNTFFAVTTLLCGFQFPRQYLPGYLQQAAEIFPLTSALELLRSSLLTGEVVGLRDVPLVLLLSFLYIAVGLWCNRRVERGMFERF</sequence>
<accession>A0ABX3HQG4</accession>
<dbReference type="PANTHER" id="PTHR43229">
    <property type="entry name" value="NODULATION PROTEIN J"/>
    <property type="match status" value="1"/>
</dbReference>
<comment type="similarity">
    <text evidence="5">Belongs to the ABC-2 integral membrane protein family.</text>
</comment>
<feature type="transmembrane region" description="Helical" evidence="5">
    <location>
        <begin position="236"/>
        <end position="254"/>
    </location>
</feature>
<dbReference type="RefSeq" id="WP_076109464.1">
    <property type="nucleotide sequence ID" value="NZ_MPTB01000004.1"/>
</dbReference>
<dbReference type="Proteomes" id="UP000187412">
    <property type="component" value="Unassembled WGS sequence"/>
</dbReference>
<evidence type="ECO:0000313" key="8">
    <source>
        <dbReference type="Proteomes" id="UP000187412"/>
    </source>
</evidence>
<feature type="transmembrane region" description="Helical" evidence="5">
    <location>
        <begin position="179"/>
        <end position="196"/>
    </location>
</feature>
<evidence type="ECO:0000256" key="1">
    <source>
        <dbReference type="ARBA" id="ARBA00004141"/>
    </source>
</evidence>
<gene>
    <name evidence="7" type="ORF">BSK56_04160</name>
</gene>
<protein>
    <recommendedName>
        <fullName evidence="5">Transport permease protein</fullName>
    </recommendedName>
</protein>
<keyword evidence="2 5" id="KW-0812">Transmembrane</keyword>
<dbReference type="InterPro" id="IPR013525">
    <property type="entry name" value="ABC2_TM"/>
</dbReference>
<feature type="domain" description="ABC transmembrane type-2" evidence="6">
    <location>
        <begin position="27"/>
        <end position="257"/>
    </location>
</feature>
<evidence type="ECO:0000256" key="5">
    <source>
        <dbReference type="RuleBase" id="RU361157"/>
    </source>
</evidence>
<dbReference type="InterPro" id="IPR051784">
    <property type="entry name" value="Nod_factor_ABC_transporter"/>
</dbReference>
<keyword evidence="5" id="KW-0813">Transport</keyword>
<comment type="caution">
    <text evidence="7">The sequence shown here is derived from an EMBL/GenBank/DDBJ whole genome shotgun (WGS) entry which is preliminary data.</text>
</comment>
<evidence type="ECO:0000313" key="7">
    <source>
        <dbReference type="EMBL" id="OMD51826.1"/>
    </source>
</evidence>
<comment type="subcellular location">
    <subcellularLocation>
        <location evidence="5">Cell membrane</location>
        <topology evidence="5">Multi-pass membrane protein</topology>
    </subcellularLocation>
    <subcellularLocation>
        <location evidence="1">Membrane</location>
        <topology evidence="1">Multi-pass membrane protein</topology>
    </subcellularLocation>
</comment>
<dbReference type="PROSITE" id="PS51012">
    <property type="entry name" value="ABC_TM2"/>
    <property type="match status" value="1"/>
</dbReference>
<dbReference type="InterPro" id="IPR047817">
    <property type="entry name" value="ABC2_TM_bact-type"/>
</dbReference>
<organism evidence="7 8">
    <name type="scientific">Paenibacillus borealis</name>
    <dbReference type="NCBI Taxonomy" id="160799"/>
    <lineage>
        <taxon>Bacteria</taxon>
        <taxon>Bacillati</taxon>
        <taxon>Bacillota</taxon>
        <taxon>Bacilli</taxon>
        <taxon>Bacillales</taxon>
        <taxon>Paenibacillaceae</taxon>
        <taxon>Paenibacillus</taxon>
    </lineage>
</organism>
<reference evidence="7 8" key="1">
    <citation type="submission" date="2016-10" db="EMBL/GenBank/DDBJ databases">
        <title>Paenibacillus species isolates.</title>
        <authorList>
            <person name="Beno S.M."/>
        </authorList>
    </citation>
    <scope>NUCLEOTIDE SEQUENCE [LARGE SCALE GENOMIC DNA]</scope>
    <source>
        <strain evidence="7 8">FSL H7-0744</strain>
    </source>
</reference>
<keyword evidence="5" id="KW-1003">Cell membrane</keyword>
<feature type="transmembrane region" description="Helical" evidence="5">
    <location>
        <begin position="145"/>
        <end position="167"/>
    </location>
</feature>
<dbReference type="EMBL" id="MPTB01000004">
    <property type="protein sequence ID" value="OMD51826.1"/>
    <property type="molecule type" value="Genomic_DNA"/>
</dbReference>
<feature type="transmembrane region" description="Helical" evidence="5">
    <location>
        <begin position="20"/>
        <end position="44"/>
    </location>
</feature>
<keyword evidence="8" id="KW-1185">Reference proteome</keyword>
<dbReference type="PANTHER" id="PTHR43229:SF6">
    <property type="entry name" value="ABC-TYPE MULTIDRUG TRANSPORT SYSTEM, PERMEASE COMPONENT"/>
    <property type="match status" value="1"/>
</dbReference>
<keyword evidence="4 5" id="KW-0472">Membrane</keyword>
<evidence type="ECO:0000256" key="2">
    <source>
        <dbReference type="ARBA" id="ARBA00022692"/>
    </source>
</evidence>
<proteinExistence type="inferred from homology"/>
<dbReference type="Pfam" id="PF01061">
    <property type="entry name" value="ABC2_membrane"/>
    <property type="match status" value="1"/>
</dbReference>